<evidence type="ECO:0000259" key="12">
    <source>
        <dbReference type="PROSITE" id="PS51198"/>
    </source>
</evidence>
<dbReference type="InterPro" id="IPR000212">
    <property type="entry name" value="DNA_helicase_UvrD/REP"/>
</dbReference>
<protein>
    <recommendedName>
        <fullName evidence="8">DNA 3'-5' helicase</fullName>
        <ecNumber evidence="8">5.6.2.4</ecNumber>
    </recommendedName>
    <alternativeName>
        <fullName evidence="9">DNA 3'-5' helicase II</fullName>
    </alternativeName>
</protein>
<evidence type="ECO:0000256" key="5">
    <source>
        <dbReference type="ARBA" id="ARBA00023125"/>
    </source>
</evidence>
<dbReference type="PANTHER" id="PTHR11070:SF2">
    <property type="entry name" value="ATP-DEPENDENT DNA HELICASE SRS2"/>
    <property type="match status" value="1"/>
</dbReference>
<dbReference type="InterPro" id="IPR013986">
    <property type="entry name" value="DExx_box_DNA_helicase_dom_sf"/>
</dbReference>
<name>A0A7V2WU59_LEUMU</name>
<accession>A0A7V2WU59</accession>
<dbReference type="FunFam" id="1.10.10.160:FF:000001">
    <property type="entry name" value="ATP-dependent DNA helicase"/>
    <property type="match status" value="1"/>
</dbReference>
<dbReference type="PROSITE" id="PS51198">
    <property type="entry name" value="UVRD_HELICASE_ATP_BIND"/>
    <property type="match status" value="1"/>
</dbReference>
<keyword evidence="3 11" id="KW-0347">Helicase</keyword>
<dbReference type="InterPro" id="IPR014016">
    <property type="entry name" value="UvrD-like_ATP-bd"/>
</dbReference>
<feature type="binding site" evidence="11">
    <location>
        <begin position="29"/>
        <end position="36"/>
    </location>
    <ligand>
        <name>ATP</name>
        <dbReference type="ChEBI" id="CHEBI:30616"/>
    </ligand>
</feature>
<evidence type="ECO:0000256" key="10">
    <source>
        <dbReference type="ARBA" id="ARBA00048988"/>
    </source>
</evidence>
<evidence type="ECO:0000256" key="11">
    <source>
        <dbReference type="PROSITE-ProRule" id="PRU00560"/>
    </source>
</evidence>
<evidence type="ECO:0000256" key="6">
    <source>
        <dbReference type="ARBA" id="ARBA00023235"/>
    </source>
</evidence>
<dbReference type="InterPro" id="IPR027417">
    <property type="entry name" value="P-loop_NTPase"/>
</dbReference>
<comment type="catalytic activity">
    <reaction evidence="7">
        <text>Couples ATP hydrolysis with the unwinding of duplex DNA by translocating in the 3'-5' direction.</text>
        <dbReference type="EC" id="5.6.2.4"/>
    </reaction>
</comment>
<dbReference type="GO" id="GO:0000725">
    <property type="term" value="P:recombinational repair"/>
    <property type="evidence" value="ECO:0007669"/>
    <property type="project" value="TreeGrafter"/>
</dbReference>
<dbReference type="Pfam" id="PF00580">
    <property type="entry name" value="UvrD-helicase"/>
    <property type="match status" value="1"/>
</dbReference>
<dbReference type="Gene3D" id="1.10.10.160">
    <property type="match status" value="1"/>
</dbReference>
<evidence type="ECO:0000256" key="9">
    <source>
        <dbReference type="ARBA" id="ARBA00034923"/>
    </source>
</evidence>
<keyword evidence="6" id="KW-0413">Isomerase</keyword>
<dbReference type="SUPFAM" id="SSF52540">
    <property type="entry name" value="P-loop containing nucleoside triphosphate hydrolases"/>
    <property type="match status" value="1"/>
</dbReference>
<proteinExistence type="predicted"/>
<comment type="catalytic activity">
    <reaction evidence="10">
        <text>ATP + H2O = ADP + phosphate + H(+)</text>
        <dbReference type="Rhea" id="RHEA:13065"/>
        <dbReference type="ChEBI" id="CHEBI:15377"/>
        <dbReference type="ChEBI" id="CHEBI:15378"/>
        <dbReference type="ChEBI" id="CHEBI:30616"/>
        <dbReference type="ChEBI" id="CHEBI:43474"/>
        <dbReference type="ChEBI" id="CHEBI:456216"/>
        <dbReference type="EC" id="5.6.2.4"/>
    </reaction>
</comment>
<dbReference type="EMBL" id="DRMS01000033">
    <property type="protein sequence ID" value="HFC91342.1"/>
    <property type="molecule type" value="Genomic_DNA"/>
</dbReference>
<keyword evidence="4 11" id="KW-0067">ATP-binding</keyword>
<dbReference type="CDD" id="cd17932">
    <property type="entry name" value="DEXQc_UvrD"/>
    <property type="match status" value="1"/>
</dbReference>
<dbReference type="Proteomes" id="UP000885750">
    <property type="component" value="Unassembled WGS sequence"/>
</dbReference>
<evidence type="ECO:0000256" key="8">
    <source>
        <dbReference type="ARBA" id="ARBA00034808"/>
    </source>
</evidence>
<dbReference type="GO" id="GO:0003677">
    <property type="term" value="F:DNA binding"/>
    <property type="evidence" value="ECO:0007669"/>
    <property type="project" value="UniProtKB-KW"/>
</dbReference>
<keyword evidence="2 11" id="KW-0378">Hydrolase</keyword>
<evidence type="ECO:0000256" key="2">
    <source>
        <dbReference type="ARBA" id="ARBA00022801"/>
    </source>
</evidence>
<dbReference type="GO" id="GO:0033202">
    <property type="term" value="C:DNA helicase complex"/>
    <property type="evidence" value="ECO:0007669"/>
    <property type="project" value="TreeGrafter"/>
</dbReference>
<dbReference type="GO" id="GO:0009314">
    <property type="term" value="P:response to radiation"/>
    <property type="evidence" value="ECO:0007669"/>
    <property type="project" value="UniProtKB-ARBA"/>
</dbReference>
<reference evidence="13" key="1">
    <citation type="journal article" date="2020" name="mSystems">
        <title>Genome- and Community-Level Interaction Insights into Carbon Utilization and Element Cycling Functions of Hydrothermarchaeota in Hydrothermal Sediment.</title>
        <authorList>
            <person name="Zhou Z."/>
            <person name="Liu Y."/>
            <person name="Xu W."/>
            <person name="Pan J."/>
            <person name="Luo Z.H."/>
            <person name="Li M."/>
        </authorList>
    </citation>
    <scope>NUCLEOTIDE SEQUENCE [LARGE SCALE GENOMIC DNA]</scope>
    <source>
        <strain evidence="13">HyVt-493</strain>
    </source>
</reference>
<feature type="non-terminal residue" evidence="13">
    <location>
        <position position="272"/>
    </location>
</feature>
<dbReference type="EC" id="5.6.2.4" evidence="8"/>
<dbReference type="PANTHER" id="PTHR11070">
    <property type="entry name" value="UVRD / RECB / PCRA DNA HELICASE FAMILY MEMBER"/>
    <property type="match status" value="1"/>
</dbReference>
<feature type="domain" description="UvrD-like helicase ATP-binding" evidence="12">
    <location>
        <begin position="8"/>
        <end position="272"/>
    </location>
</feature>
<comment type="caution">
    <text evidence="13">The sequence shown here is derived from an EMBL/GenBank/DDBJ whole genome shotgun (WGS) entry which is preliminary data.</text>
</comment>
<evidence type="ECO:0000256" key="7">
    <source>
        <dbReference type="ARBA" id="ARBA00034617"/>
    </source>
</evidence>
<keyword evidence="5" id="KW-0238">DNA-binding</keyword>
<evidence type="ECO:0000256" key="3">
    <source>
        <dbReference type="ARBA" id="ARBA00022806"/>
    </source>
</evidence>
<evidence type="ECO:0000256" key="4">
    <source>
        <dbReference type="ARBA" id="ARBA00022840"/>
    </source>
</evidence>
<evidence type="ECO:0000256" key="1">
    <source>
        <dbReference type="ARBA" id="ARBA00022741"/>
    </source>
</evidence>
<gene>
    <name evidence="13" type="primary">uvrD</name>
    <name evidence="13" type="ORF">ENJ51_00870</name>
</gene>
<evidence type="ECO:0000313" key="13">
    <source>
        <dbReference type="EMBL" id="HFC91342.1"/>
    </source>
</evidence>
<dbReference type="GO" id="GO:0005524">
    <property type="term" value="F:ATP binding"/>
    <property type="evidence" value="ECO:0007669"/>
    <property type="project" value="UniProtKB-UniRule"/>
</dbReference>
<keyword evidence="1 11" id="KW-0547">Nucleotide-binding</keyword>
<dbReference type="GO" id="GO:0005829">
    <property type="term" value="C:cytosol"/>
    <property type="evidence" value="ECO:0007669"/>
    <property type="project" value="TreeGrafter"/>
</dbReference>
<dbReference type="AlphaFoldDB" id="A0A7V2WU59"/>
<dbReference type="GO" id="GO:0016787">
    <property type="term" value="F:hydrolase activity"/>
    <property type="evidence" value="ECO:0007669"/>
    <property type="project" value="UniProtKB-UniRule"/>
</dbReference>
<organism evidence="13">
    <name type="scientific">Leucothrix mucor</name>
    <dbReference type="NCBI Taxonomy" id="45248"/>
    <lineage>
        <taxon>Bacteria</taxon>
        <taxon>Pseudomonadati</taxon>
        <taxon>Pseudomonadota</taxon>
        <taxon>Gammaproteobacteria</taxon>
        <taxon>Thiotrichales</taxon>
        <taxon>Thiotrichaceae</taxon>
        <taxon>Leucothrix</taxon>
    </lineage>
</organism>
<dbReference type="GO" id="GO:0043138">
    <property type="term" value="F:3'-5' DNA helicase activity"/>
    <property type="evidence" value="ECO:0007669"/>
    <property type="project" value="UniProtKB-EC"/>
</dbReference>
<dbReference type="Gene3D" id="3.40.50.300">
    <property type="entry name" value="P-loop containing nucleotide triphosphate hydrolases"/>
    <property type="match status" value="1"/>
</dbReference>
<sequence length="272" mass="31333">MDVSHILDELNKPQREAVSAQSQPVLVLAGAGSGKTRVLVHRIAWLIQVEKISPFAILAVTFTNKAASEMRSRIEQLLGSPIGGMWVGTFHGLAHRLLRRHWQEANLIQAFQILDSDDQLRMVKRVTQSLQLDEKEWPSKYSRWYINNCKDEGIRPQSIEDMGDKTIKQLRTIYVAYEAACQRAGVIDFAEMLLRSQELLRDNPNLLQHYQRRFRHILIDEFQDTNALQYAWIRLLCGDTSLPFAVGDDDQSIYGWRGARIENIQNFSQHFA</sequence>